<dbReference type="InterPro" id="IPR025159">
    <property type="entry name" value="AbiEi_N"/>
</dbReference>
<evidence type="ECO:0000313" key="2">
    <source>
        <dbReference type="EMBL" id="MFD2530971.1"/>
    </source>
</evidence>
<dbReference type="Pfam" id="PF13338">
    <property type="entry name" value="AbiEi_4"/>
    <property type="match status" value="1"/>
</dbReference>
<gene>
    <name evidence="2" type="ORF">ACFSVN_00765</name>
</gene>
<reference evidence="3" key="1">
    <citation type="journal article" date="2019" name="Int. J. Syst. Evol. Microbiol.">
        <title>The Global Catalogue of Microorganisms (GCM) 10K type strain sequencing project: providing services to taxonomists for standard genome sequencing and annotation.</title>
        <authorList>
            <consortium name="The Broad Institute Genomics Platform"/>
            <consortium name="The Broad Institute Genome Sequencing Center for Infectious Disease"/>
            <person name="Wu L."/>
            <person name="Ma J."/>
        </authorList>
    </citation>
    <scope>NUCLEOTIDE SEQUENCE [LARGE SCALE GENOMIC DNA]</scope>
    <source>
        <strain evidence="3">KCTC 52042</strain>
    </source>
</reference>
<dbReference type="RefSeq" id="WP_390297124.1">
    <property type="nucleotide sequence ID" value="NZ_JBHULI010000001.1"/>
</dbReference>
<dbReference type="Proteomes" id="UP001597460">
    <property type="component" value="Unassembled WGS sequence"/>
</dbReference>
<name>A0ABW5JFB1_9BACT</name>
<accession>A0ABW5JFB1</accession>
<feature type="domain" description="AbiEi antitoxin N-terminal" evidence="1">
    <location>
        <begin position="12"/>
        <end position="56"/>
    </location>
</feature>
<protein>
    <submittedName>
        <fullName evidence="2">Type IV toxin-antitoxin system AbiEi family antitoxin domain-containing protein</fullName>
    </submittedName>
</protein>
<evidence type="ECO:0000313" key="3">
    <source>
        <dbReference type="Proteomes" id="UP001597460"/>
    </source>
</evidence>
<proteinExistence type="predicted"/>
<comment type="caution">
    <text evidence="2">The sequence shown here is derived from an EMBL/GenBank/DDBJ whole genome shotgun (WGS) entry which is preliminary data.</text>
</comment>
<organism evidence="2 3">
    <name type="scientific">Gracilimonas halophila</name>
    <dbReference type="NCBI Taxonomy" id="1834464"/>
    <lineage>
        <taxon>Bacteria</taxon>
        <taxon>Pseudomonadati</taxon>
        <taxon>Balneolota</taxon>
        <taxon>Balneolia</taxon>
        <taxon>Balneolales</taxon>
        <taxon>Balneolaceae</taxon>
        <taxon>Gracilimonas</taxon>
    </lineage>
</organism>
<dbReference type="EMBL" id="JBHULI010000001">
    <property type="protein sequence ID" value="MFD2530971.1"/>
    <property type="molecule type" value="Genomic_DNA"/>
</dbReference>
<evidence type="ECO:0000259" key="1">
    <source>
        <dbReference type="Pfam" id="PF13338"/>
    </source>
</evidence>
<sequence>MYVSNNKIEDAVRIFKEYQGVMRTAEALDAGISPRTLYYMRDEGYLTQLERGVYQLQNKEPLSNPDLVIVARKIPEAVVCLISALDLHDITDEIPHKVHIALPRTSRNPTLDYPPVNVYRFSEKTLSAGVQTKQFDGISLKVFNPAKTIADCFKFRNQIGLDVAIEALKRGISDGKATYKEILKFAEMCRVKNVITPYCTALGNTQTNH</sequence>
<keyword evidence="3" id="KW-1185">Reference proteome</keyword>